<accession>A0A2T5HJZ5</accession>
<dbReference type="RefSeq" id="WP_107816579.1">
    <property type="nucleotide sequence ID" value="NZ_QAOH01000007.1"/>
</dbReference>
<gene>
    <name evidence="1" type="ORF">C8N42_10771</name>
</gene>
<dbReference type="Pfam" id="PF19991">
    <property type="entry name" value="HMA_2"/>
    <property type="match status" value="1"/>
</dbReference>
<evidence type="ECO:0000313" key="2">
    <source>
        <dbReference type="Proteomes" id="UP000244077"/>
    </source>
</evidence>
<reference evidence="1 2" key="1">
    <citation type="submission" date="2018-04" db="EMBL/GenBank/DDBJ databases">
        <title>Genomic Encyclopedia of Archaeal and Bacterial Type Strains, Phase II (KMG-II): from individual species to whole genera.</title>
        <authorList>
            <person name="Goeker M."/>
        </authorList>
    </citation>
    <scope>NUCLEOTIDE SEQUENCE [LARGE SCALE GENOMIC DNA]</scope>
    <source>
        <strain evidence="1 2">DSM 100434</strain>
    </source>
</reference>
<keyword evidence="2" id="KW-1185">Reference proteome</keyword>
<proteinExistence type="predicted"/>
<comment type="caution">
    <text evidence="1">The sequence shown here is derived from an EMBL/GenBank/DDBJ whole genome shotgun (WGS) entry which is preliminary data.</text>
</comment>
<evidence type="ECO:0000313" key="1">
    <source>
        <dbReference type="EMBL" id="PTQ71892.1"/>
    </source>
</evidence>
<name>A0A2T5HJZ5_9RHOB</name>
<dbReference type="Proteomes" id="UP000244077">
    <property type="component" value="Unassembled WGS sequence"/>
</dbReference>
<protein>
    <submittedName>
        <fullName evidence="1">Uncharacterized protein</fullName>
    </submittedName>
</protein>
<sequence>MVCCVHNIPGRARFKIEALRKDETLASLIKLKVGALDFVKSVEINRKAASVVVHYCTKRGEVGRIMDHICAHCPKAATPRAPEQVARPLPHRQNRPLLKTDTDFGRAMTNAAGKAVVNTLINRLVLHALH</sequence>
<dbReference type="EMBL" id="QAOH01000007">
    <property type="protein sequence ID" value="PTQ71892.1"/>
    <property type="molecule type" value="Genomic_DNA"/>
</dbReference>
<dbReference type="OrthoDB" id="9794780at2"/>
<organism evidence="1 2">
    <name type="scientific">Celeribacter persicus</name>
    <dbReference type="NCBI Taxonomy" id="1651082"/>
    <lineage>
        <taxon>Bacteria</taxon>
        <taxon>Pseudomonadati</taxon>
        <taxon>Pseudomonadota</taxon>
        <taxon>Alphaproteobacteria</taxon>
        <taxon>Rhodobacterales</taxon>
        <taxon>Roseobacteraceae</taxon>
        <taxon>Celeribacter</taxon>
    </lineage>
</organism>
<dbReference type="AlphaFoldDB" id="A0A2T5HJZ5"/>